<proteinExistence type="predicted"/>
<dbReference type="EMBL" id="JACOQI010000002">
    <property type="protein sequence ID" value="MBC5769279.1"/>
    <property type="molecule type" value="Genomic_DNA"/>
</dbReference>
<comment type="caution">
    <text evidence="2">The sequence shown here is derived from an EMBL/GenBank/DDBJ whole genome shotgun (WGS) entry which is preliminary data.</text>
</comment>
<dbReference type="RefSeq" id="WP_187013662.1">
    <property type="nucleotide sequence ID" value="NZ_JACOQI010000002.1"/>
</dbReference>
<organism evidence="2 3">
    <name type="scientific">Dysosmobacter segnis</name>
    <dbReference type="NCBI Taxonomy" id="2763042"/>
    <lineage>
        <taxon>Bacteria</taxon>
        <taxon>Bacillati</taxon>
        <taxon>Bacillota</taxon>
        <taxon>Clostridia</taxon>
        <taxon>Eubacteriales</taxon>
        <taxon>Oscillospiraceae</taxon>
        <taxon>Dysosmobacter</taxon>
    </lineage>
</organism>
<protein>
    <submittedName>
        <fullName evidence="2">Uncharacterized protein</fullName>
    </submittedName>
</protein>
<evidence type="ECO:0000313" key="3">
    <source>
        <dbReference type="Proteomes" id="UP000620327"/>
    </source>
</evidence>
<keyword evidence="1" id="KW-1133">Transmembrane helix</keyword>
<reference evidence="2" key="1">
    <citation type="submission" date="2020-08" db="EMBL/GenBank/DDBJ databases">
        <title>Genome public.</title>
        <authorList>
            <person name="Liu C."/>
            <person name="Sun Q."/>
        </authorList>
    </citation>
    <scope>NUCLEOTIDE SEQUENCE</scope>
    <source>
        <strain evidence="2">BX15</strain>
    </source>
</reference>
<dbReference type="Proteomes" id="UP000620327">
    <property type="component" value="Unassembled WGS sequence"/>
</dbReference>
<feature type="transmembrane region" description="Helical" evidence="1">
    <location>
        <begin position="12"/>
        <end position="35"/>
    </location>
</feature>
<sequence>MSGKKKPAGKQIALCLLLTAAVDGLGVLLVTLLAVKGIVGEDRVPQALGALAFCAAFAGGLPAGKGRLGPGGSLLNAGAFALLLILLCFGGWGEGIAVRGLILLALILLGGLLAALLCGKVGKRSNKRLVKSHKKLRSV</sequence>
<keyword evidence="1" id="KW-0472">Membrane</keyword>
<gene>
    <name evidence="2" type="ORF">H8Z83_02825</name>
</gene>
<keyword evidence="1" id="KW-0812">Transmembrane</keyword>
<name>A0A923S640_9FIRM</name>
<evidence type="ECO:0000256" key="1">
    <source>
        <dbReference type="SAM" id="Phobius"/>
    </source>
</evidence>
<feature type="transmembrane region" description="Helical" evidence="1">
    <location>
        <begin position="73"/>
        <end position="92"/>
    </location>
</feature>
<feature type="transmembrane region" description="Helical" evidence="1">
    <location>
        <begin position="47"/>
        <end position="64"/>
    </location>
</feature>
<evidence type="ECO:0000313" key="2">
    <source>
        <dbReference type="EMBL" id="MBC5769279.1"/>
    </source>
</evidence>
<dbReference type="AlphaFoldDB" id="A0A923S640"/>
<feature type="transmembrane region" description="Helical" evidence="1">
    <location>
        <begin position="98"/>
        <end position="118"/>
    </location>
</feature>
<keyword evidence="3" id="KW-1185">Reference proteome</keyword>
<accession>A0A923S640</accession>